<dbReference type="Proteomes" id="UP000275727">
    <property type="component" value="Chromosome"/>
</dbReference>
<dbReference type="KEGG" id="smic:SmB9_18780"/>
<feature type="chain" id="PRO_5042068659" evidence="1">
    <location>
        <begin position="22"/>
        <end position="106"/>
    </location>
</feature>
<organism evidence="2 4">
    <name type="scientific">Sphingosinicella microcystinivorans</name>
    <dbReference type="NCBI Taxonomy" id="335406"/>
    <lineage>
        <taxon>Bacteria</taxon>
        <taxon>Pseudomonadati</taxon>
        <taxon>Pseudomonadota</taxon>
        <taxon>Alphaproteobacteria</taxon>
        <taxon>Sphingomonadales</taxon>
        <taxon>Sphingosinicellaceae</taxon>
        <taxon>Sphingosinicella</taxon>
    </lineage>
</organism>
<keyword evidence="1" id="KW-0732">Signal</keyword>
<dbReference type="NCBIfam" id="TIGR04433">
    <property type="entry name" value="UrcA_uranyl"/>
    <property type="match status" value="1"/>
</dbReference>
<evidence type="ECO:0000313" key="2">
    <source>
        <dbReference type="EMBL" id="BBE34220.1"/>
    </source>
</evidence>
<gene>
    <name evidence="3" type="ORF">DFR51_0811</name>
    <name evidence="2" type="ORF">SmB9_18780</name>
</gene>
<dbReference type="EMBL" id="AP018711">
    <property type="protein sequence ID" value="BBE34220.1"/>
    <property type="molecule type" value="Genomic_DNA"/>
</dbReference>
<accession>A0AAD1D5K6</accession>
<evidence type="ECO:0000313" key="4">
    <source>
        <dbReference type="Proteomes" id="UP000275727"/>
    </source>
</evidence>
<feature type="signal peptide" evidence="1">
    <location>
        <begin position="1"/>
        <end position="21"/>
    </location>
</feature>
<evidence type="ECO:0000313" key="3">
    <source>
        <dbReference type="EMBL" id="RKS91252.1"/>
    </source>
</evidence>
<sequence length="106" mass="11025">MKTLLALSALAGALWALPAAAEPAEPVTRAVPYGDLDLSTHEGRRTLDHRIGIAVRSACGMASSADLVGKRDVRRCRESTYAAVAPVSAATQSAALETGSARPPKR</sequence>
<name>A0AAD1D5K6_SPHMI</name>
<evidence type="ECO:0000256" key="1">
    <source>
        <dbReference type="SAM" id="SignalP"/>
    </source>
</evidence>
<dbReference type="InterPro" id="IPR030972">
    <property type="entry name" value="UrcA_uranyl"/>
</dbReference>
<proteinExistence type="predicted"/>
<protein>
    <submittedName>
        <fullName evidence="3">UrcA family protein</fullName>
    </submittedName>
</protein>
<dbReference type="RefSeq" id="WP_160119156.1">
    <property type="nucleotide sequence ID" value="NZ_AP018711.1"/>
</dbReference>
<dbReference type="Proteomes" id="UP000276029">
    <property type="component" value="Unassembled WGS sequence"/>
</dbReference>
<reference evidence="3 5" key="2">
    <citation type="submission" date="2018-10" db="EMBL/GenBank/DDBJ databases">
        <title>Genomic Encyclopedia of Type Strains, Phase IV (KMG-IV): sequencing the most valuable type-strain genomes for metagenomic binning, comparative biology and taxonomic classification.</title>
        <authorList>
            <person name="Goeker M."/>
        </authorList>
    </citation>
    <scope>NUCLEOTIDE SEQUENCE [LARGE SCALE GENOMIC DNA]</scope>
    <source>
        <strain evidence="3 5">DSM 19791</strain>
    </source>
</reference>
<evidence type="ECO:0000313" key="5">
    <source>
        <dbReference type="Proteomes" id="UP000276029"/>
    </source>
</evidence>
<reference evidence="2 4" key="1">
    <citation type="submission" date="2018-06" db="EMBL/GenBank/DDBJ databases">
        <title>Complete Genome Sequence of the Microcystin-Degrading Bacterium Sphingosinicella microcystinivorans Strain B-9.</title>
        <authorList>
            <person name="Jin H."/>
            <person name="Nishizawa T."/>
            <person name="Guo Y."/>
            <person name="Nishizawa A."/>
            <person name="Park H."/>
            <person name="Kato H."/>
            <person name="Tsuji K."/>
            <person name="Harada K."/>
        </authorList>
    </citation>
    <scope>NUCLEOTIDE SEQUENCE [LARGE SCALE GENOMIC DNA]</scope>
    <source>
        <strain evidence="2 4">B9</strain>
    </source>
</reference>
<dbReference type="EMBL" id="RBWX01000007">
    <property type="protein sequence ID" value="RKS91252.1"/>
    <property type="molecule type" value="Genomic_DNA"/>
</dbReference>
<keyword evidence="5" id="KW-1185">Reference proteome</keyword>
<dbReference type="AlphaFoldDB" id="A0AAD1D5K6"/>